<evidence type="ECO:0000313" key="1">
    <source>
        <dbReference type="EMBL" id="CAJ0610159.1"/>
    </source>
</evidence>
<dbReference type="Proteomes" id="UP001176961">
    <property type="component" value="Unassembled WGS sequence"/>
</dbReference>
<protein>
    <submittedName>
        <fullName evidence="1">Uncharacterized protein</fullName>
    </submittedName>
</protein>
<evidence type="ECO:0000313" key="2">
    <source>
        <dbReference type="Proteomes" id="UP001176961"/>
    </source>
</evidence>
<proteinExistence type="predicted"/>
<organism evidence="1 2">
    <name type="scientific">Cylicocyclus nassatus</name>
    <name type="common">Nematode worm</name>
    <dbReference type="NCBI Taxonomy" id="53992"/>
    <lineage>
        <taxon>Eukaryota</taxon>
        <taxon>Metazoa</taxon>
        <taxon>Ecdysozoa</taxon>
        <taxon>Nematoda</taxon>
        <taxon>Chromadorea</taxon>
        <taxon>Rhabditida</taxon>
        <taxon>Rhabditina</taxon>
        <taxon>Rhabditomorpha</taxon>
        <taxon>Strongyloidea</taxon>
        <taxon>Strongylidae</taxon>
        <taxon>Cylicocyclus</taxon>
    </lineage>
</organism>
<keyword evidence="2" id="KW-1185">Reference proteome</keyword>
<reference evidence="1" key="1">
    <citation type="submission" date="2023-07" db="EMBL/GenBank/DDBJ databases">
        <authorList>
            <consortium name="CYATHOMIX"/>
        </authorList>
    </citation>
    <scope>NUCLEOTIDE SEQUENCE</scope>
    <source>
        <strain evidence="1">N/A</strain>
    </source>
</reference>
<gene>
    <name evidence="1" type="ORF">CYNAS_LOCUS22142</name>
</gene>
<name>A0AA36MED7_CYLNA</name>
<sequence length="104" mass="11511">MPTVGCLAQLEIKKRAGNCRKSAPELPIVTTVRPERTVTTKFGASRGCLEAVTLSRPISLRSIFLSRELIQNFGDSLNLIKIKSFGRTTGGRSSQIYQFDRSHT</sequence>
<dbReference type="AlphaFoldDB" id="A0AA36MED7"/>
<comment type="caution">
    <text evidence="1">The sequence shown here is derived from an EMBL/GenBank/DDBJ whole genome shotgun (WGS) entry which is preliminary data.</text>
</comment>
<dbReference type="EMBL" id="CATQJL010000326">
    <property type="protein sequence ID" value="CAJ0610159.1"/>
    <property type="molecule type" value="Genomic_DNA"/>
</dbReference>
<accession>A0AA36MED7</accession>